<dbReference type="NCBIfam" id="TIGR00250">
    <property type="entry name" value="RNAse_H_YqgF"/>
    <property type="match status" value="1"/>
</dbReference>
<keyword evidence="3 5" id="KW-0540">Nuclease</keyword>
<comment type="similarity">
    <text evidence="5">Belongs to the YqgF HJR family.</text>
</comment>
<dbReference type="EC" id="3.1.-.-" evidence="5"/>
<reference evidence="7 8" key="1">
    <citation type="submission" date="2014-04" db="EMBL/GenBank/DDBJ databases">
        <title>Whole genome sequence of 'Brachyspira hampsonii' D13-03603F2.</title>
        <authorList>
            <person name="Patterson A.H."/>
            <person name="Chaban B."/>
            <person name="Fernando C."/>
            <person name="Harding J.C."/>
            <person name="Hill J.E."/>
        </authorList>
    </citation>
    <scope>NUCLEOTIDE SEQUENCE [LARGE SCALE GENOMIC DNA]</scope>
    <source>
        <strain evidence="7 8">D13-03603F2</strain>
    </source>
</reference>
<evidence type="ECO:0000256" key="3">
    <source>
        <dbReference type="ARBA" id="ARBA00022722"/>
    </source>
</evidence>
<dbReference type="EMBL" id="JJMJ01000253">
    <property type="protein sequence ID" value="PPS20878.1"/>
    <property type="molecule type" value="Genomic_DNA"/>
</dbReference>
<dbReference type="SUPFAM" id="SSF53098">
    <property type="entry name" value="Ribonuclease H-like"/>
    <property type="match status" value="1"/>
</dbReference>
<keyword evidence="2 5" id="KW-0690">Ribosome biogenesis</keyword>
<dbReference type="RefSeq" id="WP_104619205.1">
    <property type="nucleotide sequence ID" value="NZ_JAWLQH010000015.1"/>
</dbReference>
<evidence type="ECO:0000256" key="2">
    <source>
        <dbReference type="ARBA" id="ARBA00022517"/>
    </source>
</evidence>
<keyword evidence="4 5" id="KW-0378">Hydrolase</keyword>
<dbReference type="SMART" id="SM00732">
    <property type="entry name" value="YqgFc"/>
    <property type="match status" value="1"/>
</dbReference>
<evidence type="ECO:0000313" key="7">
    <source>
        <dbReference type="EMBL" id="PPS20878.1"/>
    </source>
</evidence>
<evidence type="ECO:0000259" key="6">
    <source>
        <dbReference type="SMART" id="SM00732"/>
    </source>
</evidence>
<dbReference type="Pfam" id="PF03652">
    <property type="entry name" value="RuvX"/>
    <property type="match status" value="1"/>
</dbReference>
<comment type="function">
    <text evidence="5">Could be a nuclease involved in processing of the 5'-end of pre-16S rRNA.</text>
</comment>
<dbReference type="HAMAP" id="MF_00651">
    <property type="entry name" value="Nuclease_YqgF"/>
    <property type="match status" value="1"/>
</dbReference>
<evidence type="ECO:0000256" key="4">
    <source>
        <dbReference type="ARBA" id="ARBA00022801"/>
    </source>
</evidence>
<dbReference type="CDD" id="cd16964">
    <property type="entry name" value="YqgF"/>
    <property type="match status" value="1"/>
</dbReference>
<comment type="caution">
    <text evidence="7">The sequence shown here is derived from an EMBL/GenBank/DDBJ whole genome shotgun (WGS) entry which is preliminary data.</text>
</comment>
<evidence type="ECO:0000256" key="5">
    <source>
        <dbReference type="HAMAP-Rule" id="MF_00651"/>
    </source>
</evidence>
<dbReference type="InterPro" id="IPR037027">
    <property type="entry name" value="YqgF/RNaseH-like_dom_sf"/>
</dbReference>
<proteinExistence type="inferred from homology"/>
<keyword evidence="1 5" id="KW-0963">Cytoplasm</keyword>
<sequence length="141" mass="16073">MVLGVDFGRKKTGTAFMDMNIKIPFPLLLIEESNARKVKRALMDIIEEKNIDTVVFGLPLSDEGKESEWCSEIRRFSDFLLKSVKVNVVFVDEYGTSKEADYILRGRKKNVKKKANDLIAAALILENYLNVLNMNNKNDNV</sequence>
<evidence type="ECO:0000256" key="1">
    <source>
        <dbReference type="ARBA" id="ARBA00022490"/>
    </source>
</evidence>
<dbReference type="InterPro" id="IPR005227">
    <property type="entry name" value="YqgF"/>
</dbReference>
<protein>
    <recommendedName>
        <fullName evidence="5">Putative pre-16S rRNA nuclease</fullName>
        <ecNumber evidence="5">3.1.-.-</ecNumber>
    </recommendedName>
</protein>
<evidence type="ECO:0000313" key="8">
    <source>
        <dbReference type="Proteomes" id="UP000238924"/>
    </source>
</evidence>
<comment type="subcellular location">
    <subcellularLocation>
        <location evidence="5">Cytoplasm</location>
    </subcellularLocation>
</comment>
<dbReference type="Gene3D" id="3.30.420.140">
    <property type="entry name" value="YqgF/RNase H-like domain"/>
    <property type="match status" value="1"/>
</dbReference>
<name>A0ABX5B113_9SPIR</name>
<accession>A0ABX5B113</accession>
<keyword evidence="8" id="KW-1185">Reference proteome</keyword>
<gene>
    <name evidence="7" type="ORF">DJ52_14135</name>
</gene>
<dbReference type="PANTHER" id="PTHR33317:SF4">
    <property type="entry name" value="POLYNUCLEOTIDYL TRANSFERASE, RIBONUCLEASE H-LIKE SUPERFAMILY PROTEIN"/>
    <property type="match status" value="1"/>
</dbReference>
<feature type="domain" description="YqgF/RNase H-like" evidence="6">
    <location>
        <begin position="1"/>
        <end position="100"/>
    </location>
</feature>
<dbReference type="PANTHER" id="PTHR33317">
    <property type="entry name" value="POLYNUCLEOTIDYL TRANSFERASE, RIBONUCLEASE H-LIKE SUPERFAMILY PROTEIN"/>
    <property type="match status" value="1"/>
</dbReference>
<dbReference type="Proteomes" id="UP000238924">
    <property type="component" value="Unassembled WGS sequence"/>
</dbReference>
<organism evidence="7 8">
    <name type="scientific">Brachyspira murdochii</name>
    <dbReference type="NCBI Taxonomy" id="84378"/>
    <lineage>
        <taxon>Bacteria</taxon>
        <taxon>Pseudomonadati</taxon>
        <taxon>Spirochaetota</taxon>
        <taxon>Spirochaetia</taxon>
        <taxon>Brachyspirales</taxon>
        <taxon>Brachyspiraceae</taxon>
        <taxon>Brachyspira</taxon>
    </lineage>
</organism>
<dbReference type="InterPro" id="IPR006641">
    <property type="entry name" value="YqgF/RNaseH-like_dom"/>
</dbReference>
<dbReference type="InterPro" id="IPR012337">
    <property type="entry name" value="RNaseH-like_sf"/>
</dbReference>